<keyword evidence="4" id="KW-1185">Reference proteome</keyword>
<dbReference type="Gene3D" id="1.25.40.10">
    <property type="entry name" value="Tetratricopeptide repeat domain"/>
    <property type="match status" value="1"/>
</dbReference>
<evidence type="ECO:0000313" key="3">
    <source>
        <dbReference type="EMBL" id="KAH9324401.1"/>
    </source>
</evidence>
<evidence type="ECO:0000313" key="4">
    <source>
        <dbReference type="Proteomes" id="UP000824469"/>
    </source>
</evidence>
<comment type="caution">
    <text evidence="3">The sequence shown here is derived from an EMBL/GenBank/DDBJ whole genome shotgun (WGS) entry which is preliminary data.</text>
</comment>
<dbReference type="OMA" id="FFMRREG"/>
<dbReference type="NCBIfam" id="TIGR00756">
    <property type="entry name" value="PPR"/>
    <property type="match status" value="2"/>
</dbReference>
<dbReference type="PROSITE" id="PS51375">
    <property type="entry name" value="PPR"/>
    <property type="match status" value="1"/>
</dbReference>
<dbReference type="InterPro" id="IPR046960">
    <property type="entry name" value="PPR_At4g14850-like_plant"/>
</dbReference>
<name>A0AA38GKV0_TAXCH</name>
<gene>
    <name evidence="3" type="ORF">KI387_004579</name>
</gene>
<dbReference type="EMBL" id="JAHRHJ020000002">
    <property type="protein sequence ID" value="KAH9324401.1"/>
    <property type="molecule type" value="Genomic_DNA"/>
</dbReference>
<dbReference type="Proteomes" id="UP000824469">
    <property type="component" value="Unassembled WGS sequence"/>
</dbReference>
<organism evidence="3 4">
    <name type="scientific">Taxus chinensis</name>
    <name type="common">Chinese yew</name>
    <name type="synonym">Taxus wallichiana var. chinensis</name>
    <dbReference type="NCBI Taxonomy" id="29808"/>
    <lineage>
        <taxon>Eukaryota</taxon>
        <taxon>Viridiplantae</taxon>
        <taxon>Streptophyta</taxon>
        <taxon>Embryophyta</taxon>
        <taxon>Tracheophyta</taxon>
        <taxon>Spermatophyta</taxon>
        <taxon>Pinopsida</taxon>
        <taxon>Pinidae</taxon>
        <taxon>Conifers II</taxon>
        <taxon>Cupressales</taxon>
        <taxon>Taxaceae</taxon>
        <taxon>Taxus</taxon>
    </lineage>
</organism>
<evidence type="ECO:0000256" key="2">
    <source>
        <dbReference type="PROSITE-ProRule" id="PRU00708"/>
    </source>
</evidence>
<sequence>MLPAIHLGRLKPSLPILTTEKSSSYAQLLKDCVKNRSLLNGKLIHAQIIVTPGFESLSTYTQNNLLTMYVKCKSVADARRVFEQMDNRDVVTWTAIIGAYAREGNAKEALKLFTLMRVKSLIKPSHFTFASVLPAVTSLGAIEEGKRIHEE</sequence>
<evidence type="ECO:0000256" key="1">
    <source>
        <dbReference type="ARBA" id="ARBA00022737"/>
    </source>
</evidence>
<dbReference type="AlphaFoldDB" id="A0AA38GKV0"/>
<feature type="repeat" description="PPR" evidence="2">
    <location>
        <begin position="89"/>
        <end position="123"/>
    </location>
</feature>
<reference evidence="3 4" key="1">
    <citation type="journal article" date="2021" name="Nat. Plants">
        <title>The Taxus genome provides insights into paclitaxel biosynthesis.</title>
        <authorList>
            <person name="Xiong X."/>
            <person name="Gou J."/>
            <person name="Liao Q."/>
            <person name="Li Y."/>
            <person name="Zhou Q."/>
            <person name="Bi G."/>
            <person name="Li C."/>
            <person name="Du R."/>
            <person name="Wang X."/>
            <person name="Sun T."/>
            <person name="Guo L."/>
            <person name="Liang H."/>
            <person name="Lu P."/>
            <person name="Wu Y."/>
            <person name="Zhang Z."/>
            <person name="Ro D.K."/>
            <person name="Shang Y."/>
            <person name="Huang S."/>
            <person name="Yan J."/>
        </authorList>
    </citation>
    <scope>NUCLEOTIDE SEQUENCE [LARGE SCALE GENOMIC DNA]</scope>
    <source>
        <strain evidence="3">Ta-2019</strain>
    </source>
</reference>
<proteinExistence type="predicted"/>
<dbReference type="InterPro" id="IPR011990">
    <property type="entry name" value="TPR-like_helical_dom_sf"/>
</dbReference>
<dbReference type="PANTHER" id="PTHR47926:SF433">
    <property type="entry name" value="PENTATRICOPEPTIDE REPEAT-CONTAINING PROTEIN"/>
    <property type="match status" value="1"/>
</dbReference>
<feature type="non-terminal residue" evidence="3">
    <location>
        <position position="1"/>
    </location>
</feature>
<keyword evidence="1" id="KW-0677">Repeat</keyword>
<dbReference type="PANTHER" id="PTHR47926">
    <property type="entry name" value="PENTATRICOPEPTIDE REPEAT-CONTAINING PROTEIN"/>
    <property type="match status" value="1"/>
</dbReference>
<dbReference type="FunFam" id="1.25.40.10:FF:000073">
    <property type="entry name" value="Pentatricopeptide repeat-containing protein chloroplastic"/>
    <property type="match status" value="1"/>
</dbReference>
<protein>
    <recommendedName>
        <fullName evidence="5">Pentatricopeptide repeat-containing protein</fullName>
    </recommendedName>
</protein>
<dbReference type="Pfam" id="PF13041">
    <property type="entry name" value="PPR_2"/>
    <property type="match status" value="1"/>
</dbReference>
<accession>A0AA38GKV0</accession>
<evidence type="ECO:0008006" key="5">
    <source>
        <dbReference type="Google" id="ProtNLM"/>
    </source>
</evidence>
<dbReference type="InterPro" id="IPR002885">
    <property type="entry name" value="PPR_rpt"/>
</dbReference>
<dbReference type="GO" id="GO:0003723">
    <property type="term" value="F:RNA binding"/>
    <property type="evidence" value="ECO:0007669"/>
    <property type="project" value="InterPro"/>
</dbReference>
<dbReference type="GO" id="GO:0009451">
    <property type="term" value="P:RNA modification"/>
    <property type="evidence" value="ECO:0007669"/>
    <property type="project" value="InterPro"/>
</dbReference>